<evidence type="ECO:0000256" key="2">
    <source>
        <dbReference type="SAM" id="SignalP"/>
    </source>
</evidence>
<feature type="signal peptide" evidence="2">
    <location>
        <begin position="1"/>
        <end position="23"/>
    </location>
</feature>
<reference evidence="3 5" key="1">
    <citation type="submission" date="2015-09" db="EMBL/GenBank/DDBJ databases">
        <authorList>
            <consortium name="Pathogen Informatics"/>
        </authorList>
    </citation>
    <scope>NUCLEOTIDE SEQUENCE [LARGE SCALE GENOMIC DNA]</scope>
    <source>
        <strain evidence="3 5">2789STDY5834939</strain>
    </source>
</reference>
<proteinExistence type="predicted"/>
<dbReference type="AlphaFoldDB" id="A0A174LYU0"/>
<feature type="region of interest" description="Disordered" evidence="1">
    <location>
        <begin position="173"/>
        <end position="199"/>
    </location>
</feature>
<dbReference type="Proteomes" id="UP000260828">
    <property type="component" value="Unassembled WGS sequence"/>
</dbReference>
<dbReference type="EMBL" id="QVME01000001">
    <property type="protein sequence ID" value="RGE70335.1"/>
    <property type="molecule type" value="Genomic_DNA"/>
</dbReference>
<keyword evidence="2" id="KW-0732">Signal</keyword>
<evidence type="ECO:0000313" key="4">
    <source>
        <dbReference type="EMBL" id="RGE70335.1"/>
    </source>
</evidence>
<sequence>MKKLLCTATALLAALSLSTAAFASGGVVKSTANEMNVVTFESGSETQAKLQYMADSDPDNFYAGLSTDWDDCAFADLFDDQNAFLYAFEINPSIPSTTVPTIVIYNPFDADGDAAINPKDVVFYRISNGTLEDVSSYFTVGENDSGDTIFTVRTRTPGTYILAEKEVDLASVSKPSATAEPKETAAKTDATGLYLPSRR</sequence>
<dbReference type="EMBL" id="CZBE01000002">
    <property type="protein sequence ID" value="CUP27827.1"/>
    <property type="molecule type" value="Genomic_DNA"/>
</dbReference>
<evidence type="ECO:0000313" key="6">
    <source>
        <dbReference type="Proteomes" id="UP000260828"/>
    </source>
</evidence>
<accession>A0A174LYU0</accession>
<dbReference type="RefSeq" id="WP_006876089.1">
    <property type="nucleotide sequence ID" value="NZ_CABIWA010000001.1"/>
</dbReference>
<reference evidence="4 6" key="2">
    <citation type="submission" date="2018-08" db="EMBL/GenBank/DDBJ databases">
        <title>A genome reference for cultivated species of the human gut microbiota.</title>
        <authorList>
            <person name="Zou Y."/>
            <person name="Xue W."/>
            <person name="Luo G."/>
        </authorList>
    </citation>
    <scope>NUCLEOTIDE SEQUENCE [LARGE SCALE GENOMIC DNA]</scope>
    <source>
        <strain evidence="4 6">TF05-12AC</strain>
    </source>
</reference>
<organism evidence="3 5">
    <name type="scientific">Anaerotruncus colihominis</name>
    <dbReference type="NCBI Taxonomy" id="169435"/>
    <lineage>
        <taxon>Bacteria</taxon>
        <taxon>Bacillati</taxon>
        <taxon>Bacillota</taxon>
        <taxon>Clostridia</taxon>
        <taxon>Eubacteriales</taxon>
        <taxon>Oscillospiraceae</taxon>
        <taxon>Anaerotruncus</taxon>
    </lineage>
</organism>
<evidence type="ECO:0008006" key="7">
    <source>
        <dbReference type="Google" id="ProtNLM"/>
    </source>
</evidence>
<gene>
    <name evidence="4" type="ORF">DXC40_04605</name>
    <name evidence="3" type="ORF">ERS852551_00280</name>
</gene>
<dbReference type="OrthoDB" id="1860110at2"/>
<protein>
    <recommendedName>
        <fullName evidence="7">Prealbumin-like fold domain-containing protein</fullName>
    </recommendedName>
</protein>
<evidence type="ECO:0000256" key="1">
    <source>
        <dbReference type="SAM" id="MobiDB-lite"/>
    </source>
</evidence>
<feature type="chain" id="PRO_5041795247" description="Prealbumin-like fold domain-containing protein" evidence="2">
    <location>
        <begin position="24"/>
        <end position="199"/>
    </location>
</feature>
<evidence type="ECO:0000313" key="5">
    <source>
        <dbReference type="Proteomes" id="UP000095765"/>
    </source>
</evidence>
<dbReference type="Proteomes" id="UP000095765">
    <property type="component" value="Unassembled WGS sequence"/>
</dbReference>
<evidence type="ECO:0000313" key="3">
    <source>
        <dbReference type="EMBL" id="CUP27827.1"/>
    </source>
</evidence>
<name>A0A174LYU0_9FIRM</name>